<dbReference type="InterPro" id="IPR045957">
    <property type="entry name" value="DUF6377"/>
</dbReference>
<reference evidence="4 5" key="1">
    <citation type="submission" date="2020-10" db="EMBL/GenBank/DDBJ databases">
        <title>Mucilaginibacter mali sp. nov., isolated from rhizosphere soil of apple orchard.</title>
        <authorList>
            <person name="Lee J.-S."/>
            <person name="Kim H.S."/>
            <person name="Kim J.-S."/>
        </authorList>
    </citation>
    <scope>NUCLEOTIDE SEQUENCE [LARGE SCALE GENOMIC DNA]</scope>
    <source>
        <strain evidence="4 5">KCTC 23157</strain>
    </source>
</reference>
<dbReference type="EMBL" id="JADFFM010000002">
    <property type="protein sequence ID" value="MBE9667283.1"/>
    <property type="molecule type" value="Genomic_DNA"/>
</dbReference>
<feature type="domain" description="DUF6377" evidence="3">
    <location>
        <begin position="255"/>
        <end position="494"/>
    </location>
</feature>
<feature type="signal peptide" evidence="2">
    <location>
        <begin position="1"/>
        <end position="18"/>
    </location>
</feature>
<dbReference type="Proteomes" id="UP000632774">
    <property type="component" value="Unassembled WGS sequence"/>
</dbReference>
<proteinExistence type="predicted"/>
<feature type="chain" id="PRO_5046030075" evidence="2">
    <location>
        <begin position="19"/>
        <end position="537"/>
    </location>
</feature>
<keyword evidence="1" id="KW-1133">Transmembrane helix</keyword>
<gene>
    <name evidence="4" type="ORF">IRJ18_13005</name>
</gene>
<evidence type="ECO:0000313" key="5">
    <source>
        <dbReference type="Proteomes" id="UP000632774"/>
    </source>
</evidence>
<feature type="transmembrane region" description="Helical" evidence="1">
    <location>
        <begin position="327"/>
        <end position="348"/>
    </location>
</feature>
<organism evidence="4 5">
    <name type="scientific">Mucilaginibacter boryungensis</name>
    <dbReference type="NCBI Taxonomy" id="768480"/>
    <lineage>
        <taxon>Bacteria</taxon>
        <taxon>Pseudomonadati</taxon>
        <taxon>Bacteroidota</taxon>
        <taxon>Sphingobacteriia</taxon>
        <taxon>Sphingobacteriales</taxon>
        <taxon>Sphingobacteriaceae</taxon>
        <taxon>Mucilaginibacter</taxon>
    </lineage>
</organism>
<keyword evidence="5" id="KW-1185">Reference proteome</keyword>
<accession>A0ABR9XIR5</accession>
<comment type="caution">
    <text evidence="4">The sequence shown here is derived from an EMBL/GenBank/DDBJ whole genome shotgun (WGS) entry which is preliminary data.</text>
</comment>
<evidence type="ECO:0000313" key="4">
    <source>
        <dbReference type="EMBL" id="MBE9667283.1"/>
    </source>
</evidence>
<keyword evidence="1" id="KW-0472">Membrane</keyword>
<keyword evidence="2" id="KW-0732">Signal</keyword>
<dbReference type="RefSeq" id="WP_194106759.1">
    <property type="nucleotide sequence ID" value="NZ_JADFFM010000002.1"/>
</dbReference>
<name>A0ABR9XIR5_9SPHI</name>
<keyword evidence="1" id="KW-0812">Transmembrane</keyword>
<sequence length="537" mass="62415">MRGLLLFFLVFSALTAFSDSKTDNLFDELKAEFGKKSYYDHQKEVRIQHLKAALFSVPGTDLNRQFNICNKLYDEYKSYQYDSAYVYANKLQGLSNALHDKAKIDFSKIKIGFILLSSGMFKETFDSMHGIDVHNLDDSVKVEYYSILTRAYYDLANYDNDRIYSPRYKMQANMYIDSAIKLSKPGSYDNIYLTGYKKLKNGHIDSAAAIFNQLLDPKKLTEHQYAIVASTLSNVYLNTQKDKCIELLTRATMSDIRSSTKETIALFWLAELLYKKGDIQNTYIALKYAQADAEFYGARQRKIQIGTLMPIVAAEIITYKEREERRFIIFLSIVTVLAVLVIVISILLSKQLKKLKQKEKIIDDKNVQLEKVNLKLLEGAKIMEDYIGYFFNVISGYILQLERIKRSVDTKLSIKKYDDIQLMANNINIKKERDTLFYTFDHVFIKIFPNFIEEFNALFNKEDQIWPKEHEVLTTDLRIFALMRMGISDTETIAKILEYSEKTIYVYKQRIKAKALIHGDEFEHRIMAIKAVDISGR</sequence>
<protein>
    <submittedName>
        <fullName evidence="4">Tetratricopeptide repeat protein</fullName>
    </submittedName>
</protein>
<evidence type="ECO:0000259" key="3">
    <source>
        <dbReference type="Pfam" id="PF19904"/>
    </source>
</evidence>
<evidence type="ECO:0000256" key="2">
    <source>
        <dbReference type="SAM" id="SignalP"/>
    </source>
</evidence>
<evidence type="ECO:0000256" key="1">
    <source>
        <dbReference type="SAM" id="Phobius"/>
    </source>
</evidence>
<dbReference type="Pfam" id="PF19904">
    <property type="entry name" value="DUF6377"/>
    <property type="match status" value="1"/>
</dbReference>